<sequence length="239" mass="25860">MTPALEAVDVTRTYEMEGVEVTALKGVSLVIENGEYAAILGPSGSGKSTLMHLLGALDRPSSGALRVGGRDVAELNDGELAELRNEHIGFVFQSFHLLARTTAVDNVSMPLMYRGIGRAECRRRAVAALETVGLGHRLDHRPNQMSGGEQQRVAIARALVGAPKVVLADEPTGNLDTRTGHEVMRLLEELNREQGVAVILVTHEPEVAVRARRQIHIRDGLIERDEATARPEPAAEGDE</sequence>
<dbReference type="Proteomes" id="UP001501237">
    <property type="component" value="Unassembled WGS sequence"/>
</dbReference>
<dbReference type="RefSeq" id="WP_344839613.1">
    <property type="nucleotide sequence ID" value="NZ_BAAAUV010000048.1"/>
</dbReference>
<dbReference type="InterPro" id="IPR027417">
    <property type="entry name" value="P-loop_NTPase"/>
</dbReference>
<dbReference type="InterPro" id="IPR017871">
    <property type="entry name" value="ABC_transporter-like_CS"/>
</dbReference>
<dbReference type="PANTHER" id="PTHR24220:SF86">
    <property type="entry name" value="ABC TRANSPORTER ABCH.1"/>
    <property type="match status" value="1"/>
</dbReference>
<feature type="domain" description="ABC transporter" evidence="4">
    <location>
        <begin position="5"/>
        <end position="239"/>
    </location>
</feature>
<keyword evidence="1" id="KW-0813">Transport</keyword>
<dbReference type="PANTHER" id="PTHR24220">
    <property type="entry name" value="IMPORT ATP-BINDING PROTEIN"/>
    <property type="match status" value="1"/>
</dbReference>
<reference evidence="6" key="1">
    <citation type="journal article" date="2019" name="Int. J. Syst. Evol. Microbiol.">
        <title>The Global Catalogue of Microorganisms (GCM) 10K type strain sequencing project: providing services to taxonomists for standard genome sequencing and annotation.</title>
        <authorList>
            <consortium name="The Broad Institute Genomics Platform"/>
            <consortium name="The Broad Institute Genome Sequencing Center for Infectious Disease"/>
            <person name="Wu L."/>
            <person name="Ma J."/>
        </authorList>
    </citation>
    <scope>NUCLEOTIDE SEQUENCE [LARGE SCALE GENOMIC DNA]</scope>
    <source>
        <strain evidence="6">JCM 9377</strain>
    </source>
</reference>
<organism evidence="5 6">
    <name type="scientific">Actinocorallia longicatena</name>
    <dbReference type="NCBI Taxonomy" id="111803"/>
    <lineage>
        <taxon>Bacteria</taxon>
        <taxon>Bacillati</taxon>
        <taxon>Actinomycetota</taxon>
        <taxon>Actinomycetes</taxon>
        <taxon>Streptosporangiales</taxon>
        <taxon>Thermomonosporaceae</taxon>
        <taxon>Actinocorallia</taxon>
    </lineage>
</organism>
<proteinExistence type="predicted"/>
<dbReference type="CDD" id="cd03255">
    <property type="entry name" value="ABC_MJ0796_LolCDE_FtsE"/>
    <property type="match status" value="1"/>
</dbReference>
<dbReference type="GO" id="GO:0005524">
    <property type="term" value="F:ATP binding"/>
    <property type="evidence" value="ECO:0007669"/>
    <property type="project" value="UniProtKB-KW"/>
</dbReference>
<dbReference type="InterPro" id="IPR003439">
    <property type="entry name" value="ABC_transporter-like_ATP-bd"/>
</dbReference>
<dbReference type="Gene3D" id="3.40.50.300">
    <property type="entry name" value="P-loop containing nucleotide triphosphate hydrolases"/>
    <property type="match status" value="1"/>
</dbReference>
<evidence type="ECO:0000259" key="4">
    <source>
        <dbReference type="PROSITE" id="PS50893"/>
    </source>
</evidence>
<evidence type="ECO:0000256" key="1">
    <source>
        <dbReference type="ARBA" id="ARBA00022448"/>
    </source>
</evidence>
<dbReference type="InterPro" id="IPR003593">
    <property type="entry name" value="AAA+_ATPase"/>
</dbReference>
<dbReference type="EMBL" id="BAAAUV010000048">
    <property type="protein sequence ID" value="GAA3242080.1"/>
    <property type="molecule type" value="Genomic_DNA"/>
</dbReference>
<dbReference type="PROSITE" id="PS50893">
    <property type="entry name" value="ABC_TRANSPORTER_2"/>
    <property type="match status" value="1"/>
</dbReference>
<name>A0ABP6QMD4_9ACTN</name>
<keyword evidence="2" id="KW-0547">Nucleotide-binding</keyword>
<keyword evidence="6" id="KW-1185">Reference proteome</keyword>
<dbReference type="Pfam" id="PF00005">
    <property type="entry name" value="ABC_tran"/>
    <property type="match status" value="1"/>
</dbReference>
<evidence type="ECO:0000256" key="3">
    <source>
        <dbReference type="ARBA" id="ARBA00022840"/>
    </source>
</evidence>
<evidence type="ECO:0000313" key="6">
    <source>
        <dbReference type="Proteomes" id="UP001501237"/>
    </source>
</evidence>
<gene>
    <name evidence="5" type="ORF">GCM10010468_79610</name>
</gene>
<evidence type="ECO:0000256" key="2">
    <source>
        <dbReference type="ARBA" id="ARBA00022741"/>
    </source>
</evidence>
<comment type="caution">
    <text evidence="5">The sequence shown here is derived from an EMBL/GenBank/DDBJ whole genome shotgun (WGS) entry which is preliminary data.</text>
</comment>
<dbReference type="InterPro" id="IPR017911">
    <property type="entry name" value="MacB-like_ATP-bd"/>
</dbReference>
<dbReference type="InterPro" id="IPR015854">
    <property type="entry name" value="ABC_transpr_LolD-like"/>
</dbReference>
<accession>A0ABP6QMD4</accession>
<protein>
    <submittedName>
        <fullName evidence="5">ABC transporter ATP-binding protein</fullName>
    </submittedName>
</protein>
<dbReference type="SMART" id="SM00382">
    <property type="entry name" value="AAA"/>
    <property type="match status" value="1"/>
</dbReference>
<dbReference type="PROSITE" id="PS00211">
    <property type="entry name" value="ABC_TRANSPORTER_1"/>
    <property type="match status" value="1"/>
</dbReference>
<dbReference type="SUPFAM" id="SSF52540">
    <property type="entry name" value="P-loop containing nucleoside triphosphate hydrolases"/>
    <property type="match status" value="1"/>
</dbReference>
<evidence type="ECO:0000313" key="5">
    <source>
        <dbReference type="EMBL" id="GAA3242080.1"/>
    </source>
</evidence>
<keyword evidence="3 5" id="KW-0067">ATP-binding</keyword>